<evidence type="ECO:0000256" key="1">
    <source>
        <dbReference type="SAM" id="Coils"/>
    </source>
</evidence>
<dbReference type="Proteomes" id="UP001456224">
    <property type="component" value="Chromosome"/>
</dbReference>
<evidence type="ECO:0000256" key="2">
    <source>
        <dbReference type="SAM" id="MobiDB-lite"/>
    </source>
</evidence>
<dbReference type="RefSeq" id="WP_338881494.1">
    <property type="nucleotide sequence ID" value="NZ_CP148753.1"/>
</dbReference>
<reference evidence="3 4" key="1">
    <citation type="submission" date="2024-03" db="EMBL/GenBank/DDBJ databases">
        <title>Reference genomes for the five species model microbial community.</title>
        <authorList>
            <person name="Padfield D."/>
        </authorList>
    </citation>
    <scope>NUCLEOTIDE SEQUENCE [LARGE SCALE GENOMIC DNA]</scope>
    <source>
        <strain evidence="3 4">AB1</strain>
    </source>
</reference>
<evidence type="ECO:0000313" key="4">
    <source>
        <dbReference type="Proteomes" id="UP001456224"/>
    </source>
</evidence>
<feature type="coiled-coil region" evidence="1">
    <location>
        <begin position="115"/>
        <end position="153"/>
    </location>
</feature>
<gene>
    <name evidence="3" type="ORF">WHX56_13920</name>
</gene>
<dbReference type="EMBL" id="CP148753">
    <property type="protein sequence ID" value="WXR76543.1"/>
    <property type="molecule type" value="Genomic_DNA"/>
</dbReference>
<accession>A0ABZ2S6D4</accession>
<evidence type="ECO:0000313" key="3">
    <source>
        <dbReference type="EMBL" id="WXR76543.1"/>
    </source>
</evidence>
<name>A0ABZ2S6D4_9BURK</name>
<sequence length="450" mass="47872">MTNPHNTAQPVLTGDEIRAAVKHAHNMSGPSDATQPGEYVLAGALALLSKLRAPVADELCKRCGGPGWYASHTTGYPQSIPCSACNPQGVSVTQMEKDPFLAAQLWRKPADADAYEGAREDLAIWKRRALEAERDLRAERETSSRLVAELNAENGPMRMGDPAALASAPVADTAAIIRDVCELDPADEGPQTISVTVSDLKRIIELHSAPVAGEAVGHVYSMEALVPGGRRVQHAKFNRCLPDGTLLYTGPRASAEPATMQDLKDVAREVAADSAALRAEARNAALEEAAQAAARVGRPVGAGDGDTYVPGTSADAARAIRALKQPQADKDGAQLPQNRPESRANAGFDGGARHTDAVALPPLPSPPQHRGHAMFAGSQMLAYARAAVLADRQRRAMSLEEILTEFRRGCSNTVGRGPENCPECVRAFMSALKALSGRLLDGREWNEVPR</sequence>
<proteinExistence type="predicted"/>
<organism evidence="3 4">
    <name type="scientific">Achromobacter veterisilvae</name>
    <dbReference type="NCBI Taxonomy" id="2069367"/>
    <lineage>
        <taxon>Bacteria</taxon>
        <taxon>Pseudomonadati</taxon>
        <taxon>Pseudomonadota</taxon>
        <taxon>Betaproteobacteria</taxon>
        <taxon>Burkholderiales</taxon>
        <taxon>Alcaligenaceae</taxon>
        <taxon>Achromobacter</taxon>
    </lineage>
</organism>
<keyword evidence="4" id="KW-1185">Reference proteome</keyword>
<keyword evidence="1" id="KW-0175">Coiled coil</keyword>
<protein>
    <submittedName>
        <fullName evidence="3">Uncharacterized protein</fullName>
    </submittedName>
</protein>
<feature type="region of interest" description="Disordered" evidence="2">
    <location>
        <begin position="325"/>
        <end position="372"/>
    </location>
</feature>